<accession>A0A0R5Z2W3</accession>
<reference evidence="3" key="1">
    <citation type="submission" date="2014-11" db="EMBL/GenBank/DDBJ databases">
        <title>Gammaherpesviruses are widespread among seal species in Canada.</title>
        <authorList>
            <person name="Bellehumeur C."/>
            <person name="Nielsen O."/>
            <person name="Measures L."/>
            <person name="Harwood L."/>
            <person name="Boyle B."/>
            <person name="Gagnon C.A."/>
        </authorList>
    </citation>
    <scope>NUCLEOTIDE SEQUENCE [LARGE SCALE GENOMIC DNA]</scope>
    <source>
        <strain evidence="3">FMV04-1493874</strain>
    </source>
</reference>
<dbReference type="GO" id="GO:0019068">
    <property type="term" value="P:virion assembly"/>
    <property type="evidence" value="ECO:0007669"/>
    <property type="project" value="InterPro"/>
</dbReference>
<name>A0A0R5Z2W3_9GAMA</name>
<evidence type="ECO:0000256" key="1">
    <source>
        <dbReference type="ARBA" id="ARBA00022580"/>
    </source>
</evidence>
<dbReference type="KEGG" id="vg:65099511"/>
<proteinExistence type="predicted"/>
<keyword evidence="1" id="KW-0920">Virion tegument</keyword>
<dbReference type="InterPro" id="IPR007611">
    <property type="entry name" value="Herpes_U30"/>
</dbReference>
<keyword evidence="4" id="KW-1185">Reference proteome</keyword>
<dbReference type="GO" id="GO:0044423">
    <property type="term" value="C:virion component"/>
    <property type="evidence" value="ECO:0007669"/>
    <property type="project" value="UniProtKB-KW"/>
</dbReference>
<keyword evidence="2" id="KW-0946">Virion</keyword>
<sequence length="919" mass="104451">MTYFKKITQRLLDAETSIKKTRELVELEIKSLSLEDLTDSAAISNFLNTLSSTSEDYLKFAYTYPVFFLLRVCSLPKPIHTTPSLADYIQLLQRVHQSFQKVSFPPEASPSALISNKSLLASLQQFAEHLKSLTLTATPFFVPIPDVFICFKWVEELVLLVYTSHWETPPSTQAPKLNPSSAPILELWVYSLYLAKCTQGANKPPNLKDVAKDLVKNNHGVFISLVSSSENLFLLPLAKQQADAIFKVFDDSFDHRAGTPILGFRDEDLKKLNPEYMFLYDFVFEALFNNISHECSPGVVDTFLKKCNKFLNKFSHTIQSATTNKQPFSLKQIEGLRSVFAQHGFTESNCITFHNLLSIAHQNNHRRWPHITPLISSLHHIILFGNFFYQCLARCSPCSISYNFIDGLLRRASIEAQQAIYLGILSPFPWTASSALRIFLPLVPEKELTDIALSIPSSFMRSLFEIAAQRDWKLPSLIKQHSSYKSSILTTETVSLQEVKVFCKQLKIGDSQYPQSLTLHPQFAAEFTKSQVIPILTEIFENRVQKNLALMHIRWLITFAVEDSPGLFLIKRSLTLVYFELAHVFSNLETGSVYTLLQYVQDLWSTIEATTPNSPPIPVPFLSYVYRLAFTPLAVQHAEAPQLFVQEVSTLLQKTNMLTHLGFVFCHTPYKYNSQLKLMKMPLANTSKHLSVPIETFKSTIEVLEQSLKSSLTLLAQLYRHLNLAYLDCLSTIEKVQEICKHPIKIDTANPNFNLIKDSYLQCIKRYHAIVSQSSQSCCFNLTSHFEFLFQPDMLPIETAQQILAFSESTDNPEVFLQSIEQPLDADPPAVLPTTGISFTLEDLAALKELVESFPTPSNPAVKNHSIKLYYTDTYDVARPQIDWEKHSSGVFVPKEDQADRFTHITIKQLEQLIVDVNH</sequence>
<evidence type="ECO:0000313" key="4">
    <source>
        <dbReference type="Proteomes" id="UP000296355"/>
    </source>
</evidence>
<dbReference type="RefSeq" id="YP_010084521.1">
    <property type="nucleotide sequence ID" value="NC_055139.1"/>
</dbReference>
<dbReference type="EMBL" id="KP136799">
    <property type="protein sequence ID" value="AJG42990.1"/>
    <property type="molecule type" value="Genomic_DNA"/>
</dbReference>
<dbReference type="GeneID" id="65099511"/>
<dbReference type="Proteomes" id="UP000296355">
    <property type="component" value="Segment"/>
</dbReference>
<evidence type="ECO:0000256" key="2">
    <source>
        <dbReference type="ARBA" id="ARBA00022844"/>
    </source>
</evidence>
<protein>
    <submittedName>
        <fullName evidence="3">Tegument protein U30</fullName>
    </submittedName>
</protein>
<organism evidence="3 4">
    <name type="scientific">phocid gammaherpesvirus 3</name>
    <dbReference type="NCBI Taxonomy" id="2560643"/>
    <lineage>
        <taxon>Viruses</taxon>
        <taxon>Duplodnaviria</taxon>
        <taxon>Heunggongvirae</taxon>
        <taxon>Peploviricota</taxon>
        <taxon>Herviviricetes</taxon>
        <taxon>Herpesvirales</taxon>
        <taxon>Orthoherpesviridae</taxon>
        <taxon>Gammaherpesvirinae</taxon>
        <taxon>Percavirus</taxon>
        <taxon>Percavirus phocidgamma3</taxon>
    </lineage>
</organism>
<dbReference type="Pfam" id="PF04523">
    <property type="entry name" value="Herpes_U30"/>
    <property type="match status" value="1"/>
</dbReference>
<evidence type="ECO:0000313" key="3">
    <source>
        <dbReference type="EMBL" id="AJG42990.1"/>
    </source>
</evidence>